<organism evidence="1">
    <name type="scientific">Ajellomyces dermatitidis (strain ATCC 18188 / CBS 674.68)</name>
    <name type="common">Blastomyces dermatitidis</name>
    <dbReference type="NCBI Taxonomy" id="653446"/>
    <lineage>
        <taxon>Eukaryota</taxon>
        <taxon>Fungi</taxon>
        <taxon>Dikarya</taxon>
        <taxon>Ascomycota</taxon>
        <taxon>Pezizomycotina</taxon>
        <taxon>Eurotiomycetes</taxon>
        <taxon>Eurotiomycetidae</taxon>
        <taxon>Onygenales</taxon>
        <taxon>Ajellomycetaceae</taxon>
        <taxon>Blastomyces</taxon>
    </lineage>
</organism>
<protein>
    <submittedName>
        <fullName evidence="1">Uncharacterized protein</fullName>
    </submittedName>
</protein>
<dbReference type="EMBL" id="GG749440">
    <property type="protein sequence ID" value="KMW67938.1"/>
    <property type="molecule type" value="Genomic_DNA"/>
</dbReference>
<evidence type="ECO:0000313" key="1">
    <source>
        <dbReference type="EMBL" id="KMW67938.1"/>
    </source>
</evidence>
<dbReference type="AlphaFoldDB" id="A0A0J9ENU2"/>
<proteinExistence type="predicted"/>
<gene>
    <name evidence="1" type="ORF">BDDG_12454</name>
</gene>
<name>A0A0J9ENU2_AJEDA</name>
<sequence length="116" mass="13142">MFNPIVSIRSLPSPGITSSNVAYHPGRGDRYEQTHPAGPVFRLETHLVQLHHPLWVRTMVLHFLGSGALPRSRCNGDRRRYKRPGERQWPAYARPANLAYGARSSHAAAFYRHGTE</sequence>
<reference evidence="1" key="1">
    <citation type="submission" date="2010-03" db="EMBL/GenBank/DDBJ databases">
        <title>Annotation of Blastomyces dermatitidis strain ATCC 18188.</title>
        <authorList>
            <consortium name="The Broad Institute Genome Sequencing Platform"/>
            <consortium name="Broad Institute Genome Sequencing Center for Infectious Disease."/>
            <person name="Cuomo C."/>
            <person name="Klein B."/>
            <person name="Sullivan T."/>
            <person name="Heitman J."/>
            <person name="Young S."/>
            <person name="Zeng Q."/>
            <person name="Gargeya S."/>
            <person name="Alvarado L."/>
            <person name="Berlin A.M."/>
            <person name="Chapman S.B."/>
            <person name="Chen Z."/>
            <person name="Freedman E."/>
            <person name="Gellesch M."/>
            <person name="Goldberg J."/>
            <person name="Griggs A."/>
            <person name="Gujja S."/>
            <person name="Heilman E."/>
            <person name="Heiman D."/>
            <person name="Howarth C."/>
            <person name="Mehta T."/>
            <person name="Neiman D."/>
            <person name="Pearson M."/>
            <person name="Roberts A."/>
            <person name="Saif S."/>
            <person name="Shea T."/>
            <person name="Shenoy N."/>
            <person name="Sisk P."/>
            <person name="Stolte C."/>
            <person name="Sykes S."/>
            <person name="White J."/>
            <person name="Yandava C."/>
            <person name="Haas B."/>
            <person name="Nusbaum C."/>
            <person name="Birren B."/>
        </authorList>
    </citation>
    <scope>NUCLEOTIDE SEQUENCE</scope>
    <source>
        <strain evidence="1">ATCC 18188</strain>
    </source>
</reference>
<accession>A0A0J9ENU2</accession>
<dbReference type="Proteomes" id="UP000007802">
    <property type="component" value="Unassembled WGS sequence"/>
</dbReference>